<dbReference type="Pfam" id="PF00857">
    <property type="entry name" value="Isochorismatase"/>
    <property type="match status" value="1"/>
</dbReference>
<organism evidence="4 5">
    <name type="scientific">Secundilactobacillus paracollinoides</name>
    <dbReference type="NCBI Taxonomy" id="240427"/>
    <lineage>
        <taxon>Bacteria</taxon>
        <taxon>Bacillati</taxon>
        <taxon>Bacillota</taxon>
        <taxon>Bacilli</taxon>
        <taxon>Lactobacillales</taxon>
        <taxon>Lactobacillaceae</taxon>
        <taxon>Secundilactobacillus</taxon>
    </lineage>
</organism>
<dbReference type="AlphaFoldDB" id="A0A1B2J0U9"/>
<evidence type="ECO:0000256" key="1">
    <source>
        <dbReference type="ARBA" id="ARBA00006336"/>
    </source>
</evidence>
<keyword evidence="2" id="KW-0378">Hydrolase</keyword>
<dbReference type="STRING" id="240427.AYR62_05830"/>
<dbReference type="PANTHER" id="PTHR43540">
    <property type="entry name" value="PEROXYUREIDOACRYLATE/UREIDOACRYLATE AMIDOHYDROLASE-RELATED"/>
    <property type="match status" value="1"/>
</dbReference>
<dbReference type="GO" id="GO:0016787">
    <property type="term" value="F:hydrolase activity"/>
    <property type="evidence" value="ECO:0007669"/>
    <property type="project" value="UniProtKB-KW"/>
</dbReference>
<dbReference type="Gene3D" id="3.40.50.850">
    <property type="entry name" value="Isochorismatase-like"/>
    <property type="match status" value="1"/>
</dbReference>
<name>A0A1B2J0U9_9LACO</name>
<accession>A0A1B2J0U9</accession>
<dbReference type="OrthoDB" id="9785724at2"/>
<dbReference type="PANTHER" id="PTHR43540:SF14">
    <property type="entry name" value="ISOCHORISMATASE"/>
    <property type="match status" value="1"/>
</dbReference>
<evidence type="ECO:0000259" key="3">
    <source>
        <dbReference type="Pfam" id="PF00857"/>
    </source>
</evidence>
<dbReference type="EMBL" id="CP014924">
    <property type="protein sequence ID" value="ANZ67917.1"/>
    <property type="molecule type" value="Genomic_DNA"/>
</dbReference>
<feature type="domain" description="Isochorismatase-like" evidence="3">
    <location>
        <begin position="4"/>
        <end position="83"/>
    </location>
</feature>
<protein>
    <recommendedName>
        <fullName evidence="3">Isochorismatase-like domain-containing protein</fullName>
    </recommendedName>
</protein>
<dbReference type="Proteomes" id="UP000093267">
    <property type="component" value="Chromosome"/>
</dbReference>
<evidence type="ECO:0000256" key="2">
    <source>
        <dbReference type="ARBA" id="ARBA00022801"/>
    </source>
</evidence>
<dbReference type="InterPro" id="IPR000868">
    <property type="entry name" value="Isochorismatase-like_dom"/>
</dbReference>
<dbReference type="InterPro" id="IPR036380">
    <property type="entry name" value="Isochorismatase-like_sf"/>
</dbReference>
<evidence type="ECO:0000313" key="4">
    <source>
        <dbReference type="EMBL" id="ANZ67917.1"/>
    </source>
</evidence>
<sequence length="113" mass="12809">MPYQSTPWQLVAKLHVSSTDHRVRKTHADSFYKTDLAAILDELTISDIEICGAEVPFCVDATIKAGFDHGYRIWMVPGAVSMVAKAQPLIPEGTLLTHYARIWRDRFLTYVDE</sequence>
<gene>
    <name evidence="4" type="ORF">AYR63_12735</name>
</gene>
<dbReference type="RefSeq" id="WP_056987953.1">
    <property type="nucleotide sequence ID" value="NZ_CP014915.1"/>
</dbReference>
<keyword evidence="5" id="KW-1185">Reference proteome</keyword>
<evidence type="ECO:0000313" key="5">
    <source>
        <dbReference type="Proteomes" id="UP000093267"/>
    </source>
</evidence>
<comment type="similarity">
    <text evidence="1">Belongs to the isochorismatase family.</text>
</comment>
<reference evidence="4 5" key="1">
    <citation type="submission" date="2016-03" db="EMBL/GenBank/DDBJ databases">
        <title>Pediococcus and Lactobacillus from brewery environment - whole genome sequencing and assembly.</title>
        <authorList>
            <person name="Behr J."/>
            <person name="Geissler A.J."/>
            <person name="Vogel R.F."/>
        </authorList>
    </citation>
    <scope>NUCLEOTIDE SEQUENCE [LARGE SCALE GENOMIC DNA]</scope>
    <source>
        <strain evidence="4 5">TMW 1.1995</strain>
    </source>
</reference>
<dbReference type="KEGG" id="lpd:AYR62_05830"/>
<dbReference type="InterPro" id="IPR050272">
    <property type="entry name" value="Isochorismatase-like_hydrls"/>
</dbReference>
<dbReference type="SUPFAM" id="SSF52499">
    <property type="entry name" value="Isochorismatase-like hydrolases"/>
    <property type="match status" value="1"/>
</dbReference>
<proteinExistence type="inferred from homology"/>